<gene>
    <name evidence="2" type="ORF">PV662_09025</name>
</gene>
<evidence type="ECO:0000313" key="2">
    <source>
        <dbReference type="EMBL" id="MDX3699897.1"/>
    </source>
</evidence>
<dbReference type="EMBL" id="JARAYU010000002">
    <property type="protein sequence ID" value="MDX3699897.1"/>
    <property type="molecule type" value="Genomic_DNA"/>
</dbReference>
<name>A0ABU4NCS7_9ACTN</name>
<keyword evidence="3" id="KW-1185">Reference proteome</keyword>
<sequence length="187" mass="21814">MAWTGRLLGQMKELADAGYEVPEEFTRGAEDPPQGERVRLFFERYDLGKHFRSDEPYVEPPCKTRKLSDEEIRQRKEWAKAVREARTKKTQLDPTPPWEKGFDPKLAKMLGQGVEELDPEVQEFWEQAKREREAEKAALVQRLKADEELARKMSEALATWVNLPPRNSRHTQDVREGYGDAVPEFEE</sequence>
<accession>A0ABU4NCS7</accession>
<dbReference type="Proteomes" id="UP001271274">
    <property type="component" value="Unassembled WGS sequence"/>
</dbReference>
<protein>
    <submittedName>
        <fullName evidence="2">Uncharacterized protein</fullName>
    </submittedName>
</protein>
<organism evidence="2 3">
    <name type="scientific">Streptomyces europaeiscabiei</name>
    <dbReference type="NCBI Taxonomy" id="146819"/>
    <lineage>
        <taxon>Bacteria</taxon>
        <taxon>Bacillati</taxon>
        <taxon>Actinomycetota</taxon>
        <taxon>Actinomycetes</taxon>
        <taxon>Kitasatosporales</taxon>
        <taxon>Streptomycetaceae</taxon>
        <taxon>Streptomyces</taxon>
    </lineage>
</organism>
<evidence type="ECO:0000256" key="1">
    <source>
        <dbReference type="SAM" id="MobiDB-lite"/>
    </source>
</evidence>
<feature type="region of interest" description="Disordered" evidence="1">
    <location>
        <begin position="83"/>
        <end position="104"/>
    </location>
</feature>
<reference evidence="2 3" key="1">
    <citation type="journal article" date="2023" name="Microb. Genom.">
        <title>Mesoterricola silvestris gen. nov., sp. nov., Mesoterricola sediminis sp. nov., Geothrix oryzae sp. nov., Geothrix edaphica sp. nov., Geothrix rubra sp. nov., and Geothrix limicola sp. nov., six novel members of Acidobacteriota isolated from soils.</title>
        <authorList>
            <person name="Weisberg A.J."/>
            <person name="Pearce E."/>
            <person name="Kramer C.G."/>
            <person name="Chang J.H."/>
            <person name="Clarke C.R."/>
        </authorList>
    </citation>
    <scope>NUCLEOTIDE SEQUENCE [LARGE SCALE GENOMIC DNA]</scope>
    <source>
        <strain evidence="2 3">ID09-01A</strain>
    </source>
</reference>
<feature type="region of interest" description="Disordered" evidence="1">
    <location>
        <begin position="163"/>
        <end position="187"/>
    </location>
</feature>
<dbReference type="RefSeq" id="WP_319325166.1">
    <property type="nucleotide sequence ID" value="NZ_JARAYT010000002.1"/>
</dbReference>
<evidence type="ECO:0000313" key="3">
    <source>
        <dbReference type="Proteomes" id="UP001271274"/>
    </source>
</evidence>
<comment type="caution">
    <text evidence="2">The sequence shown here is derived from an EMBL/GenBank/DDBJ whole genome shotgun (WGS) entry which is preliminary data.</text>
</comment>
<proteinExistence type="predicted"/>